<organism evidence="6 7">
    <name type="scientific">Streptomyces thinghirensis</name>
    <dbReference type="NCBI Taxonomy" id="551547"/>
    <lineage>
        <taxon>Bacteria</taxon>
        <taxon>Bacillati</taxon>
        <taxon>Actinomycetota</taxon>
        <taxon>Actinomycetes</taxon>
        <taxon>Kitasatosporales</taxon>
        <taxon>Streptomycetaceae</taxon>
        <taxon>Streptomyces</taxon>
    </lineage>
</organism>
<evidence type="ECO:0000256" key="1">
    <source>
        <dbReference type="ARBA" id="ARBA00023015"/>
    </source>
</evidence>
<keyword evidence="3" id="KW-0804">Transcription</keyword>
<keyword evidence="7" id="KW-1185">Reference proteome</keyword>
<gene>
    <name evidence="6" type="ORF">GCM10023323_17580</name>
</gene>
<evidence type="ECO:0000313" key="7">
    <source>
        <dbReference type="Proteomes" id="UP001499878"/>
    </source>
</evidence>
<dbReference type="InterPro" id="IPR036390">
    <property type="entry name" value="WH_DNA-bd_sf"/>
</dbReference>
<sequence>MHPTDTALPPPATPGPTGLAHDDVTELSEIDLALLEALQLDPRAPWSRIAAVIGIDATTAARRWRRLSDSGVAWITAYPARHASVVGYVDLSCEAAAVDSLTTRLRSWGPVFSLERTTGEHQLFLGVAARDLPSLDDFVTRRLGGLDTVRSVRLSICTAVHREGSGWLVHTLNERQRADLRGGESHGRTRPGTGPYESDHRLLVALGADARRGHAELARECGLSDTTVRRRLRRMITGGEVYFRCDLTQRLAGWPVIANFRIAAPGPGVEAVAKSLAGLPETRLCASVTGRDNLLLSVWLRSPGDCAALEERILRRHPELRISERGITLHTAKRMGRLLDRDGRGGAHVPITAAACPA</sequence>
<keyword evidence="1" id="KW-0805">Transcription regulation</keyword>
<accession>A0ABP9SYL5</accession>
<dbReference type="PANTHER" id="PTHR30154:SF34">
    <property type="entry name" value="TRANSCRIPTIONAL REGULATOR AZLB"/>
    <property type="match status" value="1"/>
</dbReference>
<evidence type="ECO:0000256" key="3">
    <source>
        <dbReference type="ARBA" id="ARBA00023163"/>
    </source>
</evidence>
<dbReference type="RefSeq" id="WP_345628259.1">
    <property type="nucleotide sequence ID" value="NZ_BAABJR010000004.1"/>
</dbReference>
<feature type="domain" description="HTH asnC-type" evidence="5">
    <location>
        <begin position="199"/>
        <end position="235"/>
    </location>
</feature>
<dbReference type="SUPFAM" id="SSF54909">
    <property type="entry name" value="Dimeric alpha+beta barrel"/>
    <property type="match status" value="2"/>
</dbReference>
<dbReference type="InterPro" id="IPR000485">
    <property type="entry name" value="AsnC-type_HTH_dom"/>
</dbReference>
<evidence type="ECO:0000259" key="5">
    <source>
        <dbReference type="Pfam" id="PF13404"/>
    </source>
</evidence>
<dbReference type="PRINTS" id="PR00033">
    <property type="entry name" value="HTHASNC"/>
</dbReference>
<dbReference type="InterPro" id="IPR019888">
    <property type="entry name" value="Tscrpt_reg_AsnC-like"/>
</dbReference>
<reference evidence="7" key="1">
    <citation type="journal article" date="2019" name="Int. J. Syst. Evol. Microbiol.">
        <title>The Global Catalogue of Microorganisms (GCM) 10K type strain sequencing project: providing services to taxonomists for standard genome sequencing and annotation.</title>
        <authorList>
            <consortium name="The Broad Institute Genomics Platform"/>
            <consortium name="The Broad Institute Genome Sequencing Center for Infectious Disease"/>
            <person name="Wu L."/>
            <person name="Ma J."/>
        </authorList>
    </citation>
    <scope>NUCLEOTIDE SEQUENCE [LARGE SCALE GENOMIC DNA]</scope>
    <source>
        <strain evidence="7">JCM 18306</strain>
    </source>
</reference>
<protein>
    <submittedName>
        <fullName evidence="6">Lrp/AsnC family transcriptional regulator</fullName>
    </submittedName>
</protein>
<dbReference type="PANTHER" id="PTHR30154">
    <property type="entry name" value="LEUCINE-RESPONSIVE REGULATORY PROTEIN"/>
    <property type="match status" value="1"/>
</dbReference>
<evidence type="ECO:0000259" key="4">
    <source>
        <dbReference type="Pfam" id="PF01037"/>
    </source>
</evidence>
<proteinExistence type="predicted"/>
<feature type="domain" description="HTH asnC-type" evidence="5">
    <location>
        <begin position="27"/>
        <end position="67"/>
    </location>
</feature>
<feature type="domain" description="Transcription regulator AsnC/Lrp ligand binding" evidence="4">
    <location>
        <begin position="91"/>
        <end position="157"/>
    </location>
</feature>
<dbReference type="SUPFAM" id="SSF46785">
    <property type="entry name" value="Winged helix' DNA-binding domain"/>
    <property type="match status" value="2"/>
</dbReference>
<dbReference type="Gene3D" id="3.30.70.920">
    <property type="match status" value="2"/>
</dbReference>
<evidence type="ECO:0000256" key="2">
    <source>
        <dbReference type="ARBA" id="ARBA00023125"/>
    </source>
</evidence>
<dbReference type="SMART" id="SM00344">
    <property type="entry name" value="HTH_ASNC"/>
    <property type="match status" value="2"/>
</dbReference>
<evidence type="ECO:0000313" key="6">
    <source>
        <dbReference type="EMBL" id="GAA5206377.1"/>
    </source>
</evidence>
<dbReference type="InterPro" id="IPR019887">
    <property type="entry name" value="Tscrpt_reg_AsnC/Lrp_C"/>
</dbReference>
<dbReference type="Pfam" id="PF01037">
    <property type="entry name" value="AsnC_trans_reg"/>
    <property type="match status" value="1"/>
</dbReference>
<comment type="caution">
    <text evidence="6">The sequence shown here is derived from an EMBL/GenBank/DDBJ whole genome shotgun (WGS) entry which is preliminary data.</text>
</comment>
<keyword evidence="2" id="KW-0238">DNA-binding</keyword>
<dbReference type="InterPro" id="IPR036388">
    <property type="entry name" value="WH-like_DNA-bd_sf"/>
</dbReference>
<dbReference type="EMBL" id="BAABJR010000004">
    <property type="protein sequence ID" value="GAA5206377.1"/>
    <property type="molecule type" value="Genomic_DNA"/>
</dbReference>
<dbReference type="Gene3D" id="1.10.10.10">
    <property type="entry name" value="Winged helix-like DNA-binding domain superfamily/Winged helix DNA-binding domain"/>
    <property type="match status" value="2"/>
</dbReference>
<dbReference type="Pfam" id="PF13404">
    <property type="entry name" value="HTH_AsnC-type"/>
    <property type="match status" value="2"/>
</dbReference>
<dbReference type="InterPro" id="IPR011008">
    <property type="entry name" value="Dimeric_a/b-barrel"/>
</dbReference>
<name>A0ABP9SYL5_9ACTN</name>
<dbReference type="Proteomes" id="UP001499878">
    <property type="component" value="Unassembled WGS sequence"/>
</dbReference>